<evidence type="ECO:0000313" key="1">
    <source>
        <dbReference type="EMBL" id="ERL89127.1"/>
    </source>
</evidence>
<accession>U4U7T6</accession>
<name>U4U7T6_DENPD</name>
<sequence>MVAARDLQCKSYGETI</sequence>
<gene>
    <name evidence="1" type="ORF">D910_06503</name>
</gene>
<dbReference type="Proteomes" id="UP000030742">
    <property type="component" value="Unassembled WGS sequence"/>
</dbReference>
<evidence type="ECO:0000313" key="2">
    <source>
        <dbReference type="Proteomes" id="UP000030742"/>
    </source>
</evidence>
<protein>
    <submittedName>
        <fullName evidence="1">Uncharacterized protein</fullName>
    </submittedName>
</protein>
<reference evidence="1 2" key="1">
    <citation type="journal article" date="2013" name="Genome Biol.">
        <title>Draft genome of the mountain pine beetle, Dendroctonus ponderosae Hopkins, a major forest pest.</title>
        <authorList>
            <person name="Keeling C.I."/>
            <person name="Yuen M.M."/>
            <person name="Liao N.Y."/>
            <person name="Docking T.R."/>
            <person name="Chan S.K."/>
            <person name="Taylor G.A."/>
            <person name="Palmquist D.L."/>
            <person name="Jackman S.D."/>
            <person name="Nguyen A."/>
            <person name="Li M."/>
            <person name="Henderson H."/>
            <person name="Janes J.K."/>
            <person name="Zhao Y."/>
            <person name="Pandoh P."/>
            <person name="Moore R."/>
            <person name="Sperling F.A."/>
            <person name="Huber D.P."/>
            <person name="Birol I."/>
            <person name="Jones S.J."/>
            <person name="Bohlmann J."/>
        </authorList>
    </citation>
    <scope>NUCLEOTIDE SEQUENCE</scope>
</reference>
<organism evidence="1 2">
    <name type="scientific">Dendroctonus ponderosae</name>
    <name type="common">Mountain pine beetle</name>
    <dbReference type="NCBI Taxonomy" id="77166"/>
    <lineage>
        <taxon>Eukaryota</taxon>
        <taxon>Metazoa</taxon>
        <taxon>Ecdysozoa</taxon>
        <taxon>Arthropoda</taxon>
        <taxon>Hexapoda</taxon>
        <taxon>Insecta</taxon>
        <taxon>Pterygota</taxon>
        <taxon>Neoptera</taxon>
        <taxon>Endopterygota</taxon>
        <taxon>Coleoptera</taxon>
        <taxon>Polyphaga</taxon>
        <taxon>Cucujiformia</taxon>
        <taxon>Curculionidae</taxon>
        <taxon>Scolytinae</taxon>
        <taxon>Dendroctonus</taxon>
    </lineage>
</organism>
<proteinExistence type="predicted"/>
<dbReference type="AlphaFoldDB" id="U4U7T6"/>
<dbReference type="EMBL" id="KB632151">
    <property type="protein sequence ID" value="ERL89127.1"/>
    <property type="molecule type" value="Genomic_DNA"/>
</dbReference>